<evidence type="ECO:0000313" key="2">
    <source>
        <dbReference type="Proteomes" id="UP000018747"/>
    </source>
</evidence>
<name>V6ID97_9LEPT</name>
<organism evidence="1 2">
    <name type="scientific">Leptospira alexanderi serovar Manhao 3 str. L 60</name>
    <dbReference type="NCBI Taxonomy" id="1049759"/>
    <lineage>
        <taxon>Bacteria</taxon>
        <taxon>Pseudomonadati</taxon>
        <taxon>Spirochaetota</taxon>
        <taxon>Spirochaetia</taxon>
        <taxon>Leptospirales</taxon>
        <taxon>Leptospiraceae</taxon>
        <taxon>Leptospira</taxon>
    </lineage>
</organism>
<accession>V6ID97</accession>
<dbReference type="RefSeq" id="WP_010576194.1">
    <property type="nucleotide sequence ID" value="NZ_AHMT02000036.1"/>
</dbReference>
<comment type="caution">
    <text evidence="1">The sequence shown here is derived from an EMBL/GenBank/DDBJ whole genome shotgun (WGS) entry which is preliminary data.</text>
</comment>
<protein>
    <submittedName>
        <fullName evidence="1">Uncharacterized protein</fullName>
    </submittedName>
</protein>
<gene>
    <name evidence="1" type="ORF">LEP1GSC062_0089</name>
</gene>
<dbReference type="Proteomes" id="UP000018747">
    <property type="component" value="Unassembled WGS sequence"/>
</dbReference>
<dbReference type="OrthoDB" id="9966606at2"/>
<keyword evidence="2" id="KW-1185">Reference proteome</keyword>
<dbReference type="EMBL" id="AHMT02000036">
    <property type="protein sequence ID" value="EQA62248.1"/>
    <property type="molecule type" value="Genomic_DNA"/>
</dbReference>
<dbReference type="AlphaFoldDB" id="V6ID97"/>
<reference evidence="1" key="1">
    <citation type="submission" date="2013-05" db="EMBL/GenBank/DDBJ databases">
        <authorList>
            <person name="Harkins D.M."/>
            <person name="Durkin A.S."/>
            <person name="Brinkac L.M."/>
            <person name="Haft D.H."/>
            <person name="Selengut J.D."/>
            <person name="Sanka R."/>
            <person name="DePew J."/>
            <person name="Purushe J."/>
            <person name="Hartskeerl R.A."/>
            <person name="Ahmed A."/>
            <person name="van der Linden H."/>
            <person name="Goris M.G.A."/>
            <person name="Vinetz J.M."/>
            <person name="Sutton G.G."/>
            <person name="Nierman W.C."/>
            <person name="Fouts D.E."/>
        </authorList>
    </citation>
    <scope>NUCLEOTIDE SEQUENCE [LARGE SCALE GENOMIC DNA]</scope>
    <source>
        <strain evidence="1">L 60</strain>
    </source>
</reference>
<proteinExistence type="predicted"/>
<evidence type="ECO:0000313" key="1">
    <source>
        <dbReference type="EMBL" id="EQA62248.1"/>
    </source>
</evidence>
<sequence>MELNDFDEHTGYLKNPPPLIFPTFEDFKKCYNAMANKNKTLEILKIYCKDLRSNGVIPKYIVLGGSYLRNHSSITGKLKILACFGTGVNIDHRAITNHLTKNGDQAKKYKEWLEPIGRITLSDPNNEESLLNQPSVTDLRKDHSLTNRFEKVGLVCLSFNEVLQ</sequence>